<evidence type="ECO:0000256" key="1">
    <source>
        <dbReference type="SAM" id="MobiDB-lite"/>
    </source>
</evidence>
<protein>
    <submittedName>
        <fullName evidence="2">Uncharacterized protein</fullName>
    </submittedName>
</protein>
<name>A0AAV1ZZI8_9ARAC</name>
<evidence type="ECO:0000313" key="2">
    <source>
        <dbReference type="EMBL" id="CAL1277226.1"/>
    </source>
</evidence>
<dbReference type="Proteomes" id="UP001497382">
    <property type="component" value="Unassembled WGS sequence"/>
</dbReference>
<feature type="region of interest" description="Disordered" evidence="1">
    <location>
        <begin position="1"/>
        <end position="47"/>
    </location>
</feature>
<evidence type="ECO:0000313" key="3">
    <source>
        <dbReference type="Proteomes" id="UP001497382"/>
    </source>
</evidence>
<organism evidence="2 3">
    <name type="scientific">Larinioides sclopetarius</name>
    <dbReference type="NCBI Taxonomy" id="280406"/>
    <lineage>
        <taxon>Eukaryota</taxon>
        <taxon>Metazoa</taxon>
        <taxon>Ecdysozoa</taxon>
        <taxon>Arthropoda</taxon>
        <taxon>Chelicerata</taxon>
        <taxon>Arachnida</taxon>
        <taxon>Araneae</taxon>
        <taxon>Araneomorphae</taxon>
        <taxon>Entelegynae</taxon>
        <taxon>Araneoidea</taxon>
        <taxon>Araneidae</taxon>
        <taxon>Larinioides</taxon>
    </lineage>
</organism>
<keyword evidence="3" id="KW-1185">Reference proteome</keyword>
<reference evidence="2 3" key="1">
    <citation type="submission" date="2024-04" db="EMBL/GenBank/DDBJ databases">
        <authorList>
            <person name="Rising A."/>
            <person name="Reimegard J."/>
            <person name="Sonavane S."/>
            <person name="Akerstrom W."/>
            <person name="Nylinder S."/>
            <person name="Hedman E."/>
            <person name="Kallberg Y."/>
        </authorList>
    </citation>
    <scope>NUCLEOTIDE SEQUENCE [LARGE SCALE GENOMIC DNA]</scope>
</reference>
<dbReference type="AlphaFoldDB" id="A0AAV1ZZI8"/>
<feature type="compositionally biased region" description="Polar residues" evidence="1">
    <location>
        <begin position="1"/>
        <end position="16"/>
    </location>
</feature>
<proteinExistence type="predicted"/>
<gene>
    <name evidence="2" type="ORF">LARSCL_LOCUS9096</name>
</gene>
<comment type="caution">
    <text evidence="2">The sequence shown here is derived from an EMBL/GenBank/DDBJ whole genome shotgun (WGS) entry which is preliminary data.</text>
</comment>
<accession>A0AAV1ZZI8</accession>
<sequence>MRQGFLSVQNTSSAPHTTHGGFSPQMPYLRPNIQPKEQLEDTSPNTH</sequence>
<dbReference type="EMBL" id="CAXIEN010000100">
    <property type="protein sequence ID" value="CAL1277226.1"/>
    <property type="molecule type" value="Genomic_DNA"/>
</dbReference>